<evidence type="ECO:0000313" key="5">
    <source>
        <dbReference type="EMBL" id="CBL87131.1"/>
    </source>
</evidence>
<gene>
    <name evidence="5" type="ORF">S3_825_0005</name>
    <name evidence="4" type="ORF">S3_979_0011</name>
</gene>
<dbReference type="NCBIfam" id="NF033707">
    <property type="entry name" value="T9SS_sortase"/>
    <property type="match status" value="1"/>
</dbReference>
<evidence type="ECO:0000256" key="1">
    <source>
        <dbReference type="ARBA" id="ARBA00022729"/>
    </source>
</evidence>
<evidence type="ECO:0000259" key="3">
    <source>
        <dbReference type="Pfam" id="PF01364"/>
    </source>
</evidence>
<protein>
    <recommendedName>
        <fullName evidence="3">Gingipain domain-containing protein</fullName>
    </recommendedName>
</protein>
<evidence type="ECO:0000313" key="4">
    <source>
        <dbReference type="EMBL" id="CBL80562.1"/>
    </source>
</evidence>
<dbReference type="AlphaFoldDB" id="F4MLK1"/>
<dbReference type="EMBL" id="FQ032803">
    <property type="protein sequence ID" value="CBL80562.1"/>
    <property type="molecule type" value="Genomic_DNA"/>
</dbReference>
<feature type="domain" description="Gingipain" evidence="3">
    <location>
        <begin position="391"/>
        <end position="753"/>
    </location>
</feature>
<feature type="signal peptide" evidence="2">
    <location>
        <begin position="1"/>
        <end position="18"/>
    </location>
</feature>
<feature type="chain" id="PRO_5010831878" description="Gingipain domain-containing protein" evidence="2">
    <location>
        <begin position="19"/>
        <end position="1115"/>
    </location>
</feature>
<dbReference type="SUPFAM" id="SSF52129">
    <property type="entry name" value="Caspase-like"/>
    <property type="match status" value="1"/>
</dbReference>
<dbReference type="InterPro" id="IPR001769">
    <property type="entry name" value="Gingipain"/>
</dbReference>
<dbReference type="Pfam" id="PF01364">
    <property type="entry name" value="Peptidase_C25"/>
    <property type="match status" value="1"/>
</dbReference>
<accession>F4MLK1</accession>
<dbReference type="EMBL" id="FQ032809">
    <property type="protein sequence ID" value="CBL87131.1"/>
    <property type="molecule type" value="Genomic_DNA"/>
</dbReference>
<dbReference type="GO" id="GO:0008234">
    <property type="term" value="F:cysteine-type peptidase activity"/>
    <property type="evidence" value="ECO:0007669"/>
    <property type="project" value="InterPro"/>
</dbReference>
<reference evidence="4" key="2">
    <citation type="journal article" date="2012" name="Environ. Microbiol.">
        <title>Genomic content of uncultured Bacteroidetes from contrasting oceanic provinces in the North Atlantic Ocean.</title>
        <authorList>
            <person name="Gomez-Pereira P.R."/>
            <person name="Schuler M."/>
            <person name="Fuchs B.M."/>
            <person name="Bennke C."/>
            <person name="Teeling H."/>
            <person name="Waldmann J."/>
            <person name="Richter M."/>
            <person name="Barbe V."/>
            <person name="Bataille E."/>
            <person name="Glockner F.O."/>
            <person name="Amann R."/>
        </authorList>
    </citation>
    <scope>NUCLEOTIDE SEQUENCE</scope>
</reference>
<dbReference type="InterPro" id="IPR029030">
    <property type="entry name" value="Caspase-like_dom_sf"/>
</dbReference>
<dbReference type="InterPro" id="IPR029031">
    <property type="entry name" value="Gingipain_N_sf"/>
</dbReference>
<sequence>MKNYVTLCLLLLSSIVQAQMDWGAGEYALYSTSKSGMHQLTGSELMAKGILNAGDSLSRLVVWNQTDGALSNINSTTTSSVSLVNLKIIDSDELLDENSKILFYINTPFEIELLDSTYSYQSHPYSEREYFMVTATGANLYDNKMSSFLYQGQPATRDISESAQIWVYDTAVVNLVSTGRRWFGDLYDFTTVRTYTLPFMPKTGTPLEIEVSAVARASTSNTSLSIVGAGSIVFPAVGTSSVSHYVTEKTLKSSLLQSSATPQVSLSYEKAGNASAAMWLDKIIVNYRTSNQYHSSDQAQKRFQNFARGSGSVSLIKVSYSDNQPLVFEITDKKEVTEISSINSTGMVSWESSEDVNREYVLCVADDAYLPKFEGISALNQMPYYSGIVNLIIAPDSLMSQANRLANIHAVSGLQTKAISLENIYALINCGTPDIAAMRRFLFELKSTYAQDLRYLTLFGDASFDYKDKLPNRSNLVPTFESYGSFSLYSSYITDDYFGYLDEGEGINWFSENLDLGIGRIPVKSITEATQMVDKIDRYLFDQNRLGPWRSKAILVADDADHAWEKEFAVVQDALAKRLDTTRPELSLIKIYADSYQQEAKPGSQRYPTAREKLFREVDEGALLVSYIGHGGEVGWATERILQLEDIQNWTNSINMPVFTTITCEFTRFDDPNRVSAGEQLLLNPIGGAIALFSTTRSVFATNSTYDINRLLNQQMMSLESPRLGDVIRTTKNNNISGDKIKFSLIGDPALPLARPELSVVMDSINGQHWTEFNDTLNALSWVNVQGHISGTVSPGLINDFNGNVWLNFYDKSQPQSTKVNDASGTAFNFSTQTNAIFRGIASVKNGSFELTFRIPLDINLSVGSPKVSSYASDANRDAWGGDASLLIGGIYDGIVTDNEGPEVRLFINDTLFVSGSVCGPNPIAIGKLSDESGINAVGLGIGHNINLTLDGQSVSANDFYISDLDDFTSGTLAYPFYDLTVGEHLLELRAWDVLNQWGYDSLSFVVLDNNEPILNHLLAYPNPFTSEVRFHLNHNQQSKTGILGLDIVNNQGQIIWSWSEQLTLQASETSLPVFKISDIPSGKLTSGFYHARATWKRNEDGKSTSIQEKLIFIR</sequence>
<dbReference type="MEROPS" id="C25.004"/>
<organism evidence="4">
    <name type="scientific">uncultured Flavobacteriia bacterium</name>
    <dbReference type="NCBI Taxonomy" id="212695"/>
    <lineage>
        <taxon>Bacteria</taxon>
        <taxon>Pseudomonadati</taxon>
        <taxon>Bacteroidota</taxon>
        <taxon>Flavobacteriia</taxon>
        <taxon>environmental samples</taxon>
    </lineage>
</organism>
<evidence type="ECO:0000256" key="2">
    <source>
        <dbReference type="SAM" id="SignalP"/>
    </source>
</evidence>
<proteinExistence type="predicted"/>
<dbReference type="Gene3D" id="3.40.50.1460">
    <property type="match status" value="1"/>
</dbReference>
<reference evidence="4" key="1">
    <citation type="submission" date="2010-04" db="EMBL/GenBank/DDBJ databases">
        <authorList>
            <person name="Genoscope - CEA"/>
        </authorList>
    </citation>
    <scope>NUCLEOTIDE SEQUENCE</scope>
</reference>
<dbReference type="Gene3D" id="3.40.50.10390">
    <property type="entry name" value="Gingipain r, domain 1"/>
    <property type="match status" value="1"/>
</dbReference>
<keyword evidence="1 2" id="KW-0732">Signal</keyword>
<dbReference type="GO" id="GO:0006508">
    <property type="term" value="P:proteolysis"/>
    <property type="evidence" value="ECO:0007669"/>
    <property type="project" value="InterPro"/>
</dbReference>
<name>F4MLK1_9BACT</name>
<dbReference type="CDD" id="cd02258">
    <property type="entry name" value="Peptidase_C25_N"/>
    <property type="match status" value="1"/>
</dbReference>